<dbReference type="EMBL" id="MDTQ01000001">
    <property type="protein sequence ID" value="ODC04960.1"/>
    <property type="molecule type" value="Genomic_DNA"/>
</dbReference>
<organism evidence="1 2">
    <name type="scientific">Terasakiispira papahanaumokuakeensis</name>
    <dbReference type="NCBI Taxonomy" id="197479"/>
    <lineage>
        <taxon>Bacteria</taxon>
        <taxon>Pseudomonadati</taxon>
        <taxon>Pseudomonadota</taxon>
        <taxon>Gammaproteobacteria</taxon>
        <taxon>Oceanospirillales</taxon>
        <taxon>Terasakiispira</taxon>
    </lineage>
</organism>
<comment type="caution">
    <text evidence="1">The sequence shown here is derived from an EMBL/GenBank/DDBJ whole genome shotgun (WGS) entry which is preliminary data.</text>
</comment>
<gene>
    <name evidence="1" type="ORF">BFW38_16885</name>
</gene>
<evidence type="ECO:0000313" key="1">
    <source>
        <dbReference type="EMBL" id="ODC04960.1"/>
    </source>
</evidence>
<evidence type="ECO:0000313" key="2">
    <source>
        <dbReference type="Proteomes" id="UP000094291"/>
    </source>
</evidence>
<sequence>MAMIKVRVRLIQFLLNIGLWATLLSNSPLPNTNHLTLTVATAFNCHAGNGHADDQTRAILRIMPGMMRNSACSPLPTLSSLAWAFDSIMLEIVCNRQ</sequence>
<reference evidence="1 2" key="1">
    <citation type="submission" date="2016-08" db="EMBL/GenBank/DDBJ databases">
        <authorList>
            <person name="Seilhamer J.J."/>
        </authorList>
    </citation>
    <scope>NUCLEOTIDE SEQUENCE [LARGE SCALE GENOMIC DNA]</scope>
    <source>
        <strain evidence="1 2">PH27A</strain>
    </source>
</reference>
<name>A0A1E2VD63_9GAMM</name>
<keyword evidence="2" id="KW-1185">Reference proteome</keyword>
<accession>A0A1E2VD63</accession>
<dbReference type="AlphaFoldDB" id="A0A1E2VD63"/>
<proteinExistence type="predicted"/>
<protein>
    <submittedName>
        <fullName evidence="1">Uncharacterized protein</fullName>
    </submittedName>
</protein>
<dbReference type="Proteomes" id="UP000094291">
    <property type="component" value="Unassembled WGS sequence"/>
</dbReference>